<name>A0A8H3KYR9_9GLOM</name>
<accession>A0A8H3KYR9</accession>
<gene>
    <name evidence="1" type="ORF">RCL2_000479500</name>
</gene>
<comment type="caution">
    <text evidence="1">The sequence shown here is derived from an EMBL/GenBank/DDBJ whole genome shotgun (WGS) entry which is preliminary data.</text>
</comment>
<reference evidence="1" key="1">
    <citation type="submission" date="2019-10" db="EMBL/GenBank/DDBJ databases">
        <title>Conservation and host-specific expression of non-tandemly repeated heterogenous ribosome RNA gene in arbuscular mycorrhizal fungi.</title>
        <authorList>
            <person name="Maeda T."/>
            <person name="Kobayashi Y."/>
            <person name="Nakagawa T."/>
            <person name="Ezawa T."/>
            <person name="Yamaguchi K."/>
            <person name="Bino T."/>
            <person name="Nishimoto Y."/>
            <person name="Shigenobu S."/>
            <person name="Kawaguchi M."/>
        </authorList>
    </citation>
    <scope>NUCLEOTIDE SEQUENCE</scope>
    <source>
        <strain evidence="1">HR1</strain>
    </source>
</reference>
<evidence type="ECO:0000313" key="2">
    <source>
        <dbReference type="Proteomes" id="UP000615446"/>
    </source>
</evidence>
<evidence type="ECO:0000313" key="1">
    <source>
        <dbReference type="EMBL" id="GES77424.1"/>
    </source>
</evidence>
<proteinExistence type="predicted"/>
<dbReference type="AlphaFoldDB" id="A0A8H3KYR9"/>
<sequence length="119" mass="14553">MNRLRIIQINLNAFLDLNFSLFELLRKHVLGLGFSLNYERERILGLEFQFIWTIKRTSSWNWILIWIIKVSWKGKFSFFCFENVINVPFFCLRNMFLDLDFGLNYERERVFGLEFQLKL</sequence>
<organism evidence="1 2">
    <name type="scientific">Rhizophagus clarus</name>
    <dbReference type="NCBI Taxonomy" id="94130"/>
    <lineage>
        <taxon>Eukaryota</taxon>
        <taxon>Fungi</taxon>
        <taxon>Fungi incertae sedis</taxon>
        <taxon>Mucoromycota</taxon>
        <taxon>Glomeromycotina</taxon>
        <taxon>Glomeromycetes</taxon>
        <taxon>Glomerales</taxon>
        <taxon>Glomeraceae</taxon>
        <taxon>Rhizophagus</taxon>
    </lineage>
</organism>
<dbReference type="EMBL" id="BLAL01000030">
    <property type="protein sequence ID" value="GES77424.1"/>
    <property type="molecule type" value="Genomic_DNA"/>
</dbReference>
<dbReference type="Proteomes" id="UP000615446">
    <property type="component" value="Unassembled WGS sequence"/>
</dbReference>
<protein>
    <submittedName>
        <fullName evidence="1">Uncharacterized protein</fullName>
    </submittedName>
</protein>